<feature type="compositionally biased region" description="Low complexity" evidence="1">
    <location>
        <begin position="245"/>
        <end position="257"/>
    </location>
</feature>
<reference evidence="2 3" key="1">
    <citation type="submission" date="2016-09" db="EMBL/GenBank/DDBJ databases">
        <title>Extensive genetic diversity and differential bi-allelic expression allows diatom success in the polar Southern Ocean.</title>
        <authorList>
            <consortium name="DOE Joint Genome Institute"/>
            <person name="Mock T."/>
            <person name="Otillar R.P."/>
            <person name="Strauss J."/>
            <person name="Dupont C."/>
            <person name="Frickenhaus S."/>
            <person name="Maumus F."/>
            <person name="Mcmullan M."/>
            <person name="Sanges R."/>
            <person name="Schmutz J."/>
            <person name="Toseland A."/>
            <person name="Valas R."/>
            <person name="Veluchamy A."/>
            <person name="Ward B.J."/>
            <person name="Allen A."/>
            <person name="Barry K."/>
            <person name="Falciatore A."/>
            <person name="Ferrante M."/>
            <person name="Fortunato A.E."/>
            <person name="Gloeckner G."/>
            <person name="Gruber A."/>
            <person name="Hipkin R."/>
            <person name="Janech M."/>
            <person name="Kroth P."/>
            <person name="Leese F."/>
            <person name="Lindquist E."/>
            <person name="Lyon B.R."/>
            <person name="Martin J."/>
            <person name="Mayer C."/>
            <person name="Parker M."/>
            <person name="Quesneville H."/>
            <person name="Raymond J."/>
            <person name="Uhlig C."/>
            <person name="Valentin K.U."/>
            <person name="Worden A.Z."/>
            <person name="Armbrust E.V."/>
            <person name="Bowler C."/>
            <person name="Green B."/>
            <person name="Moulton V."/>
            <person name="Van Oosterhout C."/>
            <person name="Grigoriev I."/>
        </authorList>
    </citation>
    <scope>NUCLEOTIDE SEQUENCE [LARGE SCALE GENOMIC DNA]</scope>
    <source>
        <strain evidence="2 3">CCMP1102</strain>
    </source>
</reference>
<name>A0A1E7FDW3_9STRA</name>
<proteinExistence type="predicted"/>
<feature type="compositionally biased region" description="Polar residues" evidence="1">
    <location>
        <begin position="230"/>
        <end position="244"/>
    </location>
</feature>
<dbReference type="InterPro" id="IPR036770">
    <property type="entry name" value="Ankyrin_rpt-contain_sf"/>
</dbReference>
<evidence type="ECO:0000313" key="3">
    <source>
        <dbReference type="Proteomes" id="UP000095751"/>
    </source>
</evidence>
<keyword evidence="3" id="KW-1185">Reference proteome</keyword>
<dbReference type="InParanoid" id="A0A1E7FDW3"/>
<dbReference type="Proteomes" id="UP000095751">
    <property type="component" value="Unassembled WGS sequence"/>
</dbReference>
<organism evidence="2 3">
    <name type="scientific">Fragilariopsis cylindrus CCMP1102</name>
    <dbReference type="NCBI Taxonomy" id="635003"/>
    <lineage>
        <taxon>Eukaryota</taxon>
        <taxon>Sar</taxon>
        <taxon>Stramenopiles</taxon>
        <taxon>Ochrophyta</taxon>
        <taxon>Bacillariophyta</taxon>
        <taxon>Bacillariophyceae</taxon>
        <taxon>Bacillariophycidae</taxon>
        <taxon>Bacillariales</taxon>
        <taxon>Bacillariaceae</taxon>
        <taxon>Fragilariopsis</taxon>
    </lineage>
</organism>
<sequence>MKAVFQMCRSNKWTSVLNSCRSNSLINVTNMTMDNNISTSIIHQAITSKGDTQKRAIVVQEILAATPHAAQIRNGYGSLPLHVISQRNTKMDSATKEILIGKLMDAYPMALTQTGGVGRRTPLHIIFTDYVSPRITEALIQRGRRSCFMIDKKGFLPAHVACSRHCSPEKLDMLLRVNPDSLFAITSSGDTLLSLATKTATKSHPNYALINDIRNRLDLSTAAAAAHPSRVSSADSSEQGTNSRGTEGFGSSFGSTSYNEATSPMAQVRRPECKRKRKRKITIDDQDTRTTIKTEVSEQANLLLHFSRHMDDDVEKNIAQV</sequence>
<evidence type="ECO:0000313" key="2">
    <source>
        <dbReference type="EMBL" id="OEU16370.1"/>
    </source>
</evidence>
<dbReference type="AlphaFoldDB" id="A0A1E7FDW3"/>
<protein>
    <recommendedName>
        <fullName evidence="4">Ankyrin</fullName>
    </recommendedName>
</protein>
<evidence type="ECO:0000256" key="1">
    <source>
        <dbReference type="SAM" id="MobiDB-lite"/>
    </source>
</evidence>
<dbReference type="KEGG" id="fcy:FRACYDRAFT_225650"/>
<accession>A0A1E7FDW3</accession>
<dbReference type="OrthoDB" id="43543at2759"/>
<evidence type="ECO:0008006" key="4">
    <source>
        <dbReference type="Google" id="ProtNLM"/>
    </source>
</evidence>
<dbReference type="Gene3D" id="1.25.40.20">
    <property type="entry name" value="Ankyrin repeat-containing domain"/>
    <property type="match status" value="1"/>
</dbReference>
<gene>
    <name evidence="2" type="ORF">FRACYDRAFT_225650</name>
</gene>
<dbReference type="EMBL" id="KV784358">
    <property type="protein sequence ID" value="OEU16370.1"/>
    <property type="molecule type" value="Genomic_DNA"/>
</dbReference>
<feature type="region of interest" description="Disordered" evidence="1">
    <location>
        <begin position="224"/>
        <end position="282"/>
    </location>
</feature>